<dbReference type="Pfam" id="PF10076">
    <property type="entry name" value="Phage_Mu_Gp48"/>
    <property type="match status" value="1"/>
</dbReference>
<accession>Q72FJ4</accession>
<proteinExistence type="predicted"/>
<dbReference type="PaxDb" id="882-DVU_0219"/>
<protein>
    <submittedName>
        <fullName evidence="1">Tail protein, putative</fullName>
    </submittedName>
</protein>
<dbReference type="Proteomes" id="UP000002194">
    <property type="component" value="Chromosome"/>
</dbReference>
<evidence type="ECO:0000313" key="2">
    <source>
        <dbReference type="Proteomes" id="UP000002194"/>
    </source>
</evidence>
<sequence>MQPYTEDDYAAQLLQLLPQGPAWPRDPEAVLTALARALAMEPARVDATGHRLLAEMDPAQALALLPEWERVCGLPDGCSQPGETIAERRENVVLRLSARGGQTPEYYAELATLLAGGVCTVREYRPFRVGHSAVGQPLSNGAWVHTFTIGAPSVPVRGFAVGAGAAGEPLRRWGHERLECVIRRLKPAHTHVIFTYGAASAQQGATHA</sequence>
<dbReference type="EMBL" id="AE017285">
    <property type="protein sequence ID" value="AAS94703.1"/>
    <property type="molecule type" value="Genomic_DNA"/>
</dbReference>
<dbReference type="STRING" id="882.DVU_0219"/>
<gene>
    <name evidence="1" type="ordered locus">DVU_0219</name>
</gene>
<evidence type="ECO:0000313" key="1">
    <source>
        <dbReference type="EMBL" id="AAS94703.1"/>
    </source>
</evidence>
<reference evidence="1 2" key="1">
    <citation type="journal article" date="2004" name="Nat. Biotechnol.">
        <title>The genome sequence of the anaerobic, sulfate-reducing bacterium Desulfovibrio vulgaris Hildenborough.</title>
        <authorList>
            <person name="Heidelberg J.F."/>
            <person name="Seshadri R."/>
            <person name="Haveman S.A."/>
            <person name="Hemme C.L."/>
            <person name="Paulsen I.T."/>
            <person name="Kolonay J.F."/>
            <person name="Eisen J.A."/>
            <person name="Ward N."/>
            <person name="Methe B."/>
            <person name="Brinkac L.M."/>
            <person name="Daugherty S.C."/>
            <person name="Deboy R.T."/>
            <person name="Dodson R.J."/>
            <person name="Durkin A.S."/>
            <person name="Madupu R."/>
            <person name="Nelson W.C."/>
            <person name="Sullivan S.A."/>
            <person name="Fouts D."/>
            <person name="Haft D.H."/>
            <person name="Selengut J."/>
            <person name="Peterson J.D."/>
            <person name="Davidsen T.M."/>
            <person name="Zafar N."/>
            <person name="Zhou L."/>
            <person name="Radune D."/>
            <person name="Dimitrov G."/>
            <person name="Hance M."/>
            <person name="Tran K."/>
            <person name="Khouri H."/>
            <person name="Gill J."/>
            <person name="Utterback T.R."/>
            <person name="Feldblyum T.V."/>
            <person name="Wall J.D."/>
            <person name="Voordouw G."/>
            <person name="Fraser C.M."/>
        </authorList>
    </citation>
    <scope>NUCLEOTIDE SEQUENCE [LARGE SCALE GENOMIC DNA]</scope>
    <source>
        <strain evidence="2">ATCC 29579 / DSM 644 / NCIMB 8303 / VKM B-1760 / Hildenborough</strain>
    </source>
</reference>
<dbReference type="PATRIC" id="fig|882.5.peg.212"/>
<dbReference type="RefSeq" id="WP_010937529.1">
    <property type="nucleotide sequence ID" value="NC_002937.3"/>
</dbReference>
<name>Q72FJ4_NITV2</name>
<dbReference type="AlphaFoldDB" id="Q72FJ4"/>
<dbReference type="HOGENOM" id="CLU_114463_0_0_7"/>
<dbReference type="OrthoDB" id="5460132at2"/>
<dbReference type="eggNOG" id="COG3778">
    <property type="taxonomic scope" value="Bacteria"/>
</dbReference>
<dbReference type="PhylomeDB" id="Q72FJ4"/>
<dbReference type="EnsemblBacteria" id="AAS94703">
    <property type="protein sequence ID" value="AAS94703"/>
    <property type="gene ID" value="DVU_0219"/>
</dbReference>
<keyword evidence="2" id="KW-1185">Reference proteome</keyword>
<organism evidence="1 2">
    <name type="scientific">Nitratidesulfovibrio vulgaris (strain ATCC 29579 / DSM 644 / CCUG 34227 / NCIMB 8303 / VKM B-1760 / Hildenborough)</name>
    <name type="common">Desulfovibrio vulgaris</name>
    <dbReference type="NCBI Taxonomy" id="882"/>
    <lineage>
        <taxon>Bacteria</taxon>
        <taxon>Pseudomonadati</taxon>
        <taxon>Thermodesulfobacteriota</taxon>
        <taxon>Desulfovibrionia</taxon>
        <taxon>Desulfovibrionales</taxon>
        <taxon>Desulfovibrionaceae</taxon>
        <taxon>Nitratidesulfovibrio</taxon>
    </lineage>
</organism>
<dbReference type="KEGG" id="dvu:DVU_0219"/>
<dbReference type="InterPro" id="IPR018755">
    <property type="entry name" value="Phage_Mu_Gp48"/>
</dbReference>